<dbReference type="InterPro" id="IPR001736">
    <property type="entry name" value="PLipase_D/transphosphatidylase"/>
</dbReference>
<feature type="compositionally biased region" description="Basic and acidic residues" evidence="2">
    <location>
        <begin position="82"/>
        <end position="95"/>
    </location>
</feature>
<evidence type="ECO:0000256" key="3">
    <source>
        <dbReference type="SAM" id="Phobius"/>
    </source>
</evidence>
<keyword evidence="3" id="KW-0812">Transmembrane</keyword>
<organism evidence="5 6">
    <name type="scientific">Gekko japonicus</name>
    <name type="common">Schlegel's Japanese gecko</name>
    <dbReference type="NCBI Taxonomy" id="146911"/>
    <lineage>
        <taxon>Eukaryota</taxon>
        <taxon>Metazoa</taxon>
        <taxon>Chordata</taxon>
        <taxon>Craniata</taxon>
        <taxon>Vertebrata</taxon>
        <taxon>Euteleostomi</taxon>
        <taxon>Lepidosauria</taxon>
        <taxon>Squamata</taxon>
        <taxon>Bifurcata</taxon>
        <taxon>Gekkota</taxon>
        <taxon>Gekkonidae</taxon>
        <taxon>Gekkoninae</taxon>
        <taxon>Gekko</taxon>
    </lineage>
</organism>
<feature type="domain" description="PLD phosphodiesterase" evidence="4">
    <location>
        <begin position="609"/>
        <end position="635"/>
    </location>
</feature>
<dbReference type="PANTHER" id="PTHR10185:SF26">
    <property type="entry name" value="PHOSPHOLIPASE D FAMILY, MEMBER 7"/>
    <property type="match status" value="1"/>
</dbReference>
<dbReference type="InterPro" id="IPR032803">
    <property type="entry name" value="PLDc_3"/>
</dbReference>
<feature type="compositionally biased region" description="Basic and acidic residues" evidence="2">
    <location>
        <begin position="1"/>
        <end position="13"/>
    </location>
</feature>
<dbReference type="Proteomes" id="UP000694871">
    <property type="component" value="Unplaced"/>
</dbReference>
<evidence type="ECO:0000256" key="1">
    <source>
        <dbReference type="ARBA" id="ARBA00008664"/>
    </source>
</evidence>
<dbReference type="Pfam" id="PF13918">
    <property type="entry name" value="PLDc_3"/>
    <property type="match status" value="1"/>
</dbReference>
<dbReference type="RefSeq" id="XP_015267668.1">
    <property type="nucleotide sequence ID" value="XM_015412182.1"/>
</dbReference>
<dbReference type="SMART" id="SM00155">
    <property type="entry name" value="PLDc"/>
    <property type="match status" value="2"/>
</dbReference>
<sequence>MRKKEPSRGDTPLRRSIRLQQEKTGEQMQVSKEPQHSKERSIDDILQPRESIRAHRHVIPTKEPSPPPPPSRGPLLVSGPEAPKDSEQAMLEKDNVLPPFVRLKRLDVPQEEESSPHQNKPKEPQDPNVEWEVVKDQQARLRVLETRPRRTEERAAVEQGAPSRQGMVANRTLRQQARVGLTPRWWGPASQAQARKEADPHKLPRTALPPKAGGKKWTKRLFSLPSLCLLLFLLILGFACWYTWRYGSPVSFLGLAAAYGQWGLSSLPRLWSRTEECSTQCSLVLVESIPSSLTYQPDDPHHLSIYQAWMDLLARANSSVDIAAFYFTLRDSDIKVEDPSSQQGRDVFDSLLGLPSRGVKLSIAVNSPQMSEDDTEELARQGADIQYVNMKNLTGGIVHTKFWVVDRTHVYIGSANMDWRSLTQVKELGAVLYNCSCLAQDLGRIFAVYNMLGGEGASIPAAWPASVAAESSLNRPLKLQLNGSSAEVYISSSPPALCSAGRTSDLMAIVRTIEDAQAFVYIAVMDYEPQCSFCKPRRFWPVIDDALRAAACDRRVNVRLLISCWPHSHPAMFVFLESLSILSQKPLGCPIEVNLFVVPGGGKRPPVPYSHVNHNKYMVTDRLAYIGTSNWSEDYFTKTAGVGLIVNQSDHDSITAGQEFTLRHQLEQVFLRDWDSSNVLPLSSHRSCAKRD</sequence>
<dbReference type="GeneID" id="107111239"/>
<keyword evidence="5" id="KW-1185">Reference proteome</keyword>
<evidence type="ECO:0000256" key="2">
    <source>
        <dbReference type="SAM" id="MobiDB-lite"/>
    </source>
</evidence>
<keyword evidence="3" id="KW-0472">Membrane</keyword>
<gene>
    <name evidence="6" type="primary">LOC107111239</name>
</gene>
<dbReference type="PROSITE" id="PS50035">
    <property type="entry name" value="PLD"/>
    <property type="match status" value="2"/>
</dbReference>
<dbReference type="PANTHER" id="PTHR10185">
    <property type="entry name" value="PHOSPHOLIPASE D - RELATED"/>
    <property type="match status" value="1"/>
</dbReference>
<feature type="transmembrane region" description="Helical" evidence="3">
    <location>
        <begin position="221"/>
        <end position="244"/>
    </location>
</feature>
<evidence type="ECO:0000259" key="4">
    <source>
        <dbReference type="PROSITE" id="PS50035"/>
    </source>
</evidence>
<protein>
    <submittedName>
        <fullName evidence="6">Phospholipase D3-like</fullName>
    </submittedName>
</protein>
<dbReference type="Gene3D" id="3.30.870.10">
    <property type="entry name" value="Endonuclease Chain A"/>
    <property type="match status" value="2"/>
</dbReference>
<evidence type="ECO:0000313" key="5">
    <source>
        <dbReference type="Proteomes" id="UP000694871"/>
    </source>
</evidence>
<keyword evidence="3" id="KW-1133">Transmembrane helix</keyword>
<comment type="similarity">
    <text evidence="1">Belongs to the phospholipase D family.</text>
</comment>
<feature type="domain" description="PLD phosphodiesterase" evidence="4">
    <location>
        <begin position="394"/>
        <end position="421"/>
    </location>
</feature>
<dbReference type="SUPFAM" id="SSF56024">
    <property type="entry name" value="Phospholipase D/nuclease"/>
    <property type="match status" value="2"/>
</dbReference>
<name>A0ABM1K1T1_GEKJA</name>
<feature type="compositionally biased region" description="Pro residues" evidence="2">
    <location>
        <begin position="63"/>
        <end position="72"/>
    </location>
</feature>
<accession>A0ABM1K1T1</accession>
<evidence type="ECO:0000313" key="6">
    <source>
        <dbReference type="RefSeq" id="XP_015267668.1"/>
    </source>
</evidence>
<reference evidence="6" key="1">
    <citation type="submission" date="2025-08" db="UniProtKB">
        <authorList>
            <consortium name="RefSeq"/>
        </authorList>
    </citation>
    <scope>IDENTIFICATION</scope>
</reference>
<feature type="region of interest" description="Disordered" evidence="2">
    <location>
        <begin position="1"/>
        <end position="130"/>
    </location>
</feature>
<feature type="compositionally biased region" description="Basic and acidic residues" evidence="2">
    <location>
        <begin position="33"/>
        <end position="53"/>
    </location>
</feature>
<dbReference type="InterPro" id="IPR050874">
    <property type="entry name" value="Diverse_PLD-related"/>
</dbReference>
<proteinExistence type="inferred from homology"/>